<dbReference type="KEGG" id="bliq:INP51_07090"/>
<dbReference type="CDD" id="cd01392">
    <property type="entry name" value="HTH_LacI"/>
    <property type="match status" value="1"/>
</dbReference>
<gene>
    <name evidence="5" type="ORF">INP51_07090</name>
</gene>
<evidence type="ECO:0000259" key="4">
    <source>
        <dbReference type="PROSITE" id="PS50932"/>
    </source>
</evidence>
<keyword evidence="1" id="KW-0805">Transcription regulation</keyword>
<dbReference type="GO" id="GO:0003700">
    <property type="term" value="F:DNA-binding transcription factor activity"/>
    <property type="evidence" value="ECO:0007669"/>
    <property type="project" value="TreeGrafter"/>
</dbReference>
<evidence type="ECO:0000313" key="5">
    <source>
        <dbReference type="EMBL" id="QOV20686.1"/>
    </source>
</evidence>
<keyword evidence="3" id="KW-0804">Transcription</keyword>
<evidence type="ECO:0000256" key="2">
    <source>
        <dbReference type="ARBA" id="ARBA00023125"/>
    </source>
</evidence>
<dbReference type="GO" id="GO:0000976">
    <property type="term" value="F:transcription cis-regulatory region binding"/>
    <property type="evidence" value="ECO:0007669"/>
    <property type="project" value="TreeGrafter"/>
</dbReference>
<evidence type="ECO:0000313" key="6">
    <source>
        <dbReference type="Proteomes" id="UP000593601"/>
    </source>
</evidence>
<keyword evidence="6" id="KW-1185">Reference proteome</keyword>
<dbReference type="Pfam" id="PF00356">
    <property type="entry name" value="LacI"/>
    <property type="match status" value="1"/>
</dbReference>
<accession>A0A7M2RK22</accession>
<dbReference type="InterPro" id="IPR000843">
    <property type="entry name" value="HTH_LacI"/>
</dbReference>
<feature type="domain" description="HTH lacI-type" evidence="4">
    <location>
        <begin position="6"/>
        <end position="51"/>
    </location>
</feature>
<organism evidence="5 6">
    <name type="scientific">Blautia liquoris</name>
    <dbReference type="NCBI Taxonomy" id="2779518"/>
    <lineage>
        <taxon>Bacteria</taxon>
        <taxon>Bacillati</taxon>
        <taxon>Bacillota</taxon>
        <taxon>Clostridia</taxon>
        <taxon>Lachnospirales</taxon>
        <taxon>Lachnospiraceae</taxon>
        <taxon>Blautia</taxon>
    </lineage>
</organism>
<dbReference type="InterPro" id="IPR010982">
    <property type="entry name" value="Lambda_DNA-bd_dom_sf"/>
</dbReference>
<proteinExistence type="predicted"/>
<dbReference type="PROSITE" id="PS50932">
    <property type="entry name" value="HTH_LACI_2"/>
    <property type="match status" value="1"/>
</dbReference>
<dbReference type="SMART" id="SM00354">
    <property type="entry name" value="HTH_LACI"/>
    <property type="match status" value="1"/>
</dbReference>
<dbReference type="AlphaFoldDB" id="A0A7M2RK22"/>
<dbReference type="Gene3D" id="3.40.50.2300">
    <property type="match status" value="1"/>
</dbReference>
<dbReference type="Gene3D" id="1.10.260.40">
    <property type="entry name" value="lambda repressor-like DNA-binding domains"/>
    <property type="match status" value="1"/>
</dbReference>
<reference evidence="5 6" key="1">
    <citation type="submission" date="2020-10" db="EMBL/GenBank/DDBJ databases">
        <title>Blautia liquoris sp.nov., isolated from the mud in a fermentation cellar used for the production of Chinese strong-flavoured liquor.</title>
        <authorList>
            <person name="Lu L."/>
        </authorList>
    </citation>
    <scope>NUCLEOTIDE SEQUENCE [LARGE SCALE GENOMIC DNA]</scope>
    <source>
        <strain evidence="5 6">LZLJ-3</strain>
    </source>
</reference>
<name>A0A7M2RK22_9FIRM</name>
<dbReference type="SUPFAM" id="SSF47413">
    <property type="entry name" value="lambda repressor-like DNA-binding domains"/>
    <property type="match status" value="1"/>
</dbReference>
<dbReference type="PANTHER" id="PTHR30146:SF149">
    <property type="entry name" value="HTH-TYPE TRANSCRIPTIONAL REGULATOR EBGR"/>
    <property type="match status" value="1"/>
</dbReference>
<keyword evidence="2 5" id="KW-0238">DNA-binding</keyword>
<evidence type="ECO:0000256" key="3">
    <source>
        <dbReference type="ARBA" id="ARBA00023163"/>
    </source>
</evidence>
<dbReference type="RefSeq" id="WP_193737000.1">
    <property type="nucleotide sequence ID" value="NZ_CP063304.1"/>
</dbReference>
<dbReference type="Proteomes" id="UP000593601">
    <property type="component" value="Chromosome"/>
</dbReference>
<protein>
    <submittedName>
        <fullName evidence="5">LacI family DNA-binding transcriptional regulator</fullName>
    </submittedName>
</protein>
<dbReference type="EMBL" id="CP063304">
    <property type="protein sequence ID" value="QOV20686.1"/>
    <property type="molecule type" value="Genomic_DNA"/>
</dbReference>
<dbReference type="PANTHER" id="PTHR30146">
    <property type="entry name" value="LACI-RELATED TRANSCRIPTIONAL REPRESSOR"/>
    <property type="match status" value="1"/>
</dbReference>
<evidence type="ECO:0000256" key="1">
    <source>
        <dbReference type="ARBA" id="ARBA00023015"/>
    </source>
</evidence>
<sequence>MSRHKTTMRDIARECNVSVATVSYVLNHSEKERISHETRLKIMETATRLHYELHVSGEPRLKNQSRLVAIIVNLKVENCSSKKLMFYDLASELSNQLKLSGFQTILINSKNLSEDVSFTTRHHPDALFIIDADDTVTEQFTKDYYIPILFLDCENNNPLFCKIHPDYSDLVNQAKHMLHDEYPFLILEDICNIPIRNQFLDWFLPTDIFINTPGSDLTCFLRNHKDQTGIVIGDILGMQVEQYFRSDSLVIISSLGNTSLIRSDIKKLYVRNKEKAIIASNILNEMLLLDYSAENENRILLKASLK</sequence>